<keyword evidence="1" id="KW-1133">Transmembrane helix</keyword>
<gene>
    <name evidence="2" type="ORF">CD29_06785</name>
</gene>
<evidence type="ECO:0000256" key="1">
    <source>
        <dbReference type="SAM" id="Phobius"/>
    </source>
</evidence>
<evidence type="ECO:0000313" key="3">
    <source>
        <dbReference type="Proteomes" id="UP000030416"/>
    </source>
</evidence>
<dbReference type="AlphaFoldDB" id="A0A0A3I9D5"/>
<reference evidence="2 3" key="1">
    <citation type="submission" date="2014-02" db="EMBL/GenBank/DDBJ databases">
        <title>Draft genome sequence of Lysinibacillus manganicus DSM 26584T.</title>
        <authorList>
            <person name="Zhang F."/>
            <person name="Wang G."/>
            <person name="Zhang L."/>
        </authorList>
    </citation>
    <scope>NUCLEOTIDE SEQUENCE [LARGE SCALE GENOMIC DNA]</scope>
    <source>
        <strain evidence="2 3">DSM 26584</strain>
    </source>
</reference>
<proteinExistence type="predicted"/>
<evidence type="ECO:0000313" key="2">
    <source>
        <dbReference type="EMBL" id="KGR79393.1"/>
    </source>
</evidence>
<evidence type="ECO:0008006" key="4">
    <source>
        <dbReference type="Google" id="ProtNLM"/>
    </source>
</evidence>
<dbReference type="InterPro" id="IPR017259">
    <property type="entry name" value="UCP037672"/>
</dbReference>
<organism evidence="2 3">
    <name type="scientific">Ureibacillus manganicus DSM 26584</name>
    <dbReference type="NCBI Taxonomy" id="1384049"/>
    <lineage>
        <taxon>Bacteria</taxon>
        <taxon>Bacillati</taxon>
        <taxon>Bacillota</taxon>
        <taxon>Bacilli</taxon>
        <taxon>Bacillales</taxon>
        <taxon>Caryophanaceae</taxon>
        <taxon>Ureibacillus</taxon>
    </lineage>
</organism>
<feature type="transmembrane region" description="Helical" evidence="1">
    <location>
        <begin position="47"/>
        <end position="69"/>
    </location>
</feature>
<protein>
    <recommendedName>
        <fullName evidence="4">DUF3784 domain-containing protein</fullName>
    </recommendedName>
</protein>
<keyword evidence="1" id="KW-0812">Transmembrane</keyword>
<feature type="transmembrane region" description="Helical" evidence="1">
    <location>
        <begin position="6"/>
        <end position="24"/>
    </location>
</feature>
<dbReference type="eggNOG" id="ENOG502ZF3M">
    <property type="taxonomic scope" value="Bacteria"/>
</dbReference>
<dbReference type="RefSeq" id="WP_036184417.1">
    <property type="nucleotide sequence ID" value="NZ_AVDA01000006.1"/>
</dbReference>
<accession>A0A0A3I9D5</accession>
<name>A0A0A3I9D5_9BACL</name>
<sequence>MFWGGFITCLLVSLLLFLFGYLIAQKKQLSLIAGYDEKSYKGDKEKLAKSVGSFCTLIGVLTVLLPIGLEFIGSFIGIIYTIIVIAGTIGLIIYINLINRA</sequence>
<dbReference type="Proteomes" id="UP000030416">
    <property type="component" value="Unassembled WGS sequence"/>
</dbReference>
<dbReference type="Pfam" id="PF12650">
    <property type="entry name" value="DUF3784"/>
    <property type="match status" value="1"/>
</dbReference>
<keyword evidence="3" id="KW-1185">Reference proteome</keyword>
<feature type="transmembrane region" description="Helical" evidence="1">
    <location>
        <begin position="75"/>
        <end position="97"/>
    </location>
</feature>
<dbReference type="OrthoDB" id="2456740at2"/>
<comment type="caution">
    <text evidence="2">The sequence shown here is derived from an EMBL/GenBank/DDBJ whole genome shotgun (WGS) entry which is preliminary data.</text>
</comment>
<dbReference type="EMBL" id="JPVN01000006">
    <property type="protein sequence ID" value="KGR79393.1"/>
    <property type="molecule type" value="Genomic_DNA"/>
</dbReference>
<keyword evidence="1" id="KW-0472">Membrane</keyword>